<feature type="compositionally biased region" description="Basic and acidic residues" evidence="6">
    <location>
        <begin position="213"/>
        <end position="231"/>
    </location>
</feature>
<accession>A0A0N1P3E2</accession>
<keyword evidence="5" id="KW-0539">Nucleus</keyword>
<dbReference type="VEuPathDB" id="FungiDB:AB675_2600"/>
<dbReference type="Pfam" id="PF08598">
    <property type="entry name" value="Sds3"/>
    <property type="match status" value="1"/>
</dbReference>
<evidence type="ECO:0000256" key="6">
    <source>
        <dbReference type="SAM" id="MobiDB-lite"/>
    </source>
</evidence>
<dbReference type="GeneID" id="28734466"/>
<dbReference type="GO" id="GO:0005654">
    <property type="term" value="C:nucleoplasm"/>
    <property type="evidence" value="ECO:0007669"/>
    <property type="project" value="UniProtKB-ARBA"/>
</dbReference>
<keyword evidence="8" id="KW-1185">Reference proteome</keyword>
<dbReference type="OrthoDB" id="20886at2759"/>
<dbReference type="SMART" id="SM01401">
    <property type="entry name" value="Sds3"/>
    <property type="match status" value="1"/>
</dbReference>
<dbReference type="RefSeq" id="XP_018005328.1">
    <property type="nucleotide sequence ID" value="XM_018142586.1"/>
</dbReference>
<protein>
    <submittedName>
        <fullName evidence="7">Transcriptional regulatory protein DEP1</fullName>
    </submittedName>
</protein>
<keyword evidence="3" id="KW-0805">Transcription regulation</keyword>
<reference evidence="7 8" key="1">
    <citation type="submission" date="2015-06" db="EMBL/GenBank/DDBJ databases">
        <title>Draft genome of the ant-associated black yeast Phialophora attae CBS 131958.</title>
        <authorList>
            <person name="Moreno L.F."/>
            <person name="Stielow B.J."/>
            <person name="de Hoog S."/>
            <person name="Vicente V.A."/>
            <person name="Weiss V.A."/>
            <person name="de Vries M."/>
            <person name="Cruz L.M."/>
            <person name="Souza E.M."/>
        </authorList>
    </citation>
    <scope>NUCLEOTIDE SEQUENCE [LARGE SCALE GENOMIC DNA]</scope>
    <source>
        <strain evidence="7 8">CBS 131958</strain>
    </source>
</reference>
<dbReference type="STRING" id="1664694.A0A0N1P3E2"/>
<organism evidence="7 8">
    <name type="scientific">Cyphellophora attinorum</name>
    <dbReference type="NCBI Taxonomy" id="1664694"/>
    <lineage>
        <taxon>Eukaryota</taxon>
        <taxon>Fungi</taxon>
        <taxon>Dikarya</taxon>
        <taxon>Ascomycota</taxon>
        <taxon>Pezizomycotina</taxon>
        <taxon>Eurotiomycetes</taxon>
        <taxon>Chaetothyriomycetidae</taxon>
        <taxon>Chaetothyriales</taxon>
        <taxon>Cyphellophoraceae</taxon>
        <taxon>Cyphellophora</taxon>
    </lineage>
</organism>
<feature type="compositionally biased region" description="Basic and acidic residues" evidence="6">
    <location>
        <begin position="95"/>
        <end position="106"/>
    </location>
</feature>
<feature type="compositionally biased region" description="Acidic residues" evidence="6">
    <location>
        <begin position="239"/>
        <end position="257"/>
    </location>
</feature>
<evidence type="ECO:0000256" key="3">
    <source>
        <dbReference type="ARBA" id="ARBA00023015"/>
    </source>
</evidence>
<dbReference type="Proteomes" id="UP000038010">
    <property type="component" value="Unassembled WGS sequence"/>
</dbReference>
<dbReference type="GO" id="GO:0010468">
    <property type="term" value="P:regulation of gene expression"/>
    <property type="evidence" value="ECO:0007669"/>
    <property type="project" value="UniProtKB-ARBA"/>
</dbReference>
<feature type="compositionally biased region" description="Gly residues" evidence="6">
    <location>
        <begin position="708"/>
        <end position="717"/>
    </location>
</feature>
<dbReference type="PANTHER" id="PTHR21964">
    <property type="entry name" value="BREAST CANCER METASTASIS-SUPPRESSOR 1"/>
    <property type="match status" value="1"/>
</dbReference>
<keyword evidence="4" id="KW-0804">Transcription</keyword>
<evidence type="ECO:0000256" key="5">
    <source>
        <dbReference type="ARBA" id="ARBA00023242"/>
    </source>
</evidence>
<feature type="compositionally biased region" description="Acidic residues" evidence="6">
    <location>
        <begin position="286"/>
        <end position="311"/>
    </location>
</feature>
<feature type="compositionally biased region" description="Polar residues" evidence="6">
    <location>
        <begin position="138"/>
        <end position="151"/>
    </location>
</feature>
<feature type="compositionally biased region" description="Acidic residues" evidence="6">
    <location>
        <begin position="38"/>
        <end position="77"/>
    </location>
</feature>
<feature type="region of interest" description="Disordered" evidence="6">
    <location>
        <begin position="19"/>
        <end position="323"/>
    </location>
</feature>
<evidence type="ECO:0000256" key="1">
    <source>
        <dbReference type="ARBA" id="ARBA00004123"/>
    </source>
</evidence>
<evidence type="ECO:0000313" key="7">
    <source>
        <dbReference type="EMBL" id="KPI45365.1"/>
    </source>
</evidence>
<comment type="caution">
    <text evidence="7">The sequence shown here is derived from an EMBL/GenBank/DDBJ whole genome shotgun (WGS) entry which is preliminary data.</text>
</comment>
<feature type="region of interest" description="Disordered" evidence="6">
    <location>
        <begin position="690"/>
        <end position="717"/>
    </location>
</feature>
<name>A0A0N1P3E2_9EURO</name>
<dbReference type="InterPro" id="IPR013907">
    <property type="entry name" value="Sds3"/>
</dbReference>
<gene>
    <name evidence="7" type="ORF">AB675_2600</name>
</gene>
<comment type="subcellular location">
    <subcellularLocation>
        <location evidence="1">Nucleus</location>
    </subcellularLocation>
</comment>
<dbReference type="EMBL" id="LFJN01000002">
    <property type="protein sequence ID" value="KPI45365.1"/>
    <property type="molecule type" value="Genomic_DNA"/>
</dbReference>
<feature type="compositionally biased region" description="Basic and acidic residues" evidence="6">
    <location>
        <begin position="626"/>
        <end position="640"/>
    </location>
</feature>
<feature type="compositionally biased region" description="Polar residues" evidence="6">
    <location>
        <begin position="691"/>
        <end position="706"/>
    </location>
</feature>
<evidence type="ECO:0000256" key="4">
    <source>
        <dbReference type="ARBA" id="ARBA00023163"/>
    </source>
</evidence>
<evidence type="ECO:0000313" key="8">
    <source>
        <dbReference type="Proteomes" id="UP000038010"/>
    </source>
</evidence>
<feature type="compositionally biased region" description="Acidic residues" evidence="6">
    <location>
        <begin position="152"/>
        <end position="169"/>
    </location>
</feature>
<evidence type="ECO:0000256" key="2">
    <source>
        <dbReference type="ARBA" id="ARBA00022491"/>
    </source>
</evidence>
<feature type="region of interest" description="Disordered" evidence="6">
    <location>
        <begin position="600"/>
        <end position="653"/>
    </location>
</feature>
<dbReference type="AlphaFoldDB" id="A0A0N1P3E2"/>
<dbReference type="Gene3D" id="1.20.5.1500">
    <property type="match status" value="1"/>
</dbReference>
<keyword evidence="2" id="KW-0678">Repressor</keyword>
<feature type="compositionally biased region" description="Basic and acidic residues" evidence="6">
    <location>
        <begin position="312"/>
        <end position="322"/>
    </location>
</feature>
<sequence length="717" mass="78752">MDSAADSLLALSTTATALAEAEQQLQDDDDRSSSLSELEGDLDDEELSDVGDDAGDEAEIDIDGDDDELEEGDEEIQSNDTPNRHAAADGDSEAETERLEESPDKLNRRKSFIATPSKLAQPLQMNHSPNERPEIESLTDSAVSSPISTNSESDDDLSDVPAENEDEEAPEKTSPGDVSPNKRKRDDEEQLEDIQDRNRKRRTLSDISPNAKLLRETIPEVPQSRESKANSEEPTAEAADAEDAQSDEEEAGVEDTDTGVAKPKTKKPTPPSRVSARRKGKGDPQQDVEADAEEDGEGGDDSEEEEVDDAEVAAKSEEEQAKRMSAMEQLGVLEKHFANLRDRLYDEKIAAINHELAQLAEPTPTHPELIKQVAVVKAYRDEKIEIAQKTLVYKIGALKTKSVAERAQAHSAYFQETRDIRERHLEIVNERFVRIQRERFKSDTTTPTYAVPFPTKRSKQVIQQTAYNKEVSLLSGVAKYVGFPAAPDLMQTSQKDLEDDLQKMGIANQGAIPRPVQRMTSTYSNISQQAAADEQSFLDKNPWASNPPTAAYRMGMNRQTSNQSPMNEMTYLTPAHHQQRQPDNRPAIMGSASTIAEHASSSQINTPHDGSVIKPEQQQTNGYPFVDRRNESRSPLDTRRPLPNGADNGGRVEIGYNNALSSPVPGRMALGGGSNSQQQRTFMTLADSMPSRATASPTMPTKTAGITTGPGLGMSRF</sequence>
<proteinExistence type="predicted"/>